<proteinExistence type="predicted"/>
<reference evidence="3" key="1">
    <citation type="submission" date="2021-02" db="EMBL/GenBank/DDBJ databases">
        <authorList>
            <person name="Nowell W R."/>
        </authorList>
    </citation>
    <scope>NUCLEOTIDE SEQUENCE</scope>
</reference>
<name>A0A814JDT1_9BILA</name>
<evidence type="ECO:0000313" key="2">
    <source>
        <dbReference type="EMBL" id="CAF0977241.1"/>
    </source>
</evidence>
<organism evidence="3 5">
    <name type="scientific">Adineta steineri</name>
    <dbReference type="NCBI Taxonomy" id="433720"/>
    <lineage>
        <taxon>Eukaryota</taxon>
        <taxon>Metazoa</taxon>
        <taxon>Spiralia</taxon>
        <taxon>Gnathifera</taxon>
        <taxon>Rotifera</taxon>
        <taxon>Eurotatoria</taxon>
        <taxon>Bdelloidea</taxon>
        <taxon>Adinetida</taxon>
        <taxon>Adinetidae</taxon>
        <taxon>Adineta</taxon>
    </lineage>
</organism>
<evidence type="ECO:0008006" key="6">
    <source>
        <dbReference type="Google" id="ProtNLM"/>
    </source>
</evidence>
<feature type="signal peptide" evidence="1">
    <location>
        <begin position="1"/>
        <end position="19"/>
    </location>
</feature>
<feature type="chain" id="PRO_5036224902" description="DUF4177 domain-containing protein" evidence="1">
    <location>
        <begin position="20"/>
        <end position="107"/>
    </location>
</feature>
<dbReference type="Proteomes" id="UP000663891">
    <property type="component" value="Unassembled WGS sequence"/>
</dbReference>
<comment type="caution">
    <text evidence="3">The sequence shown here is derived from an EMBL/GenBank/DDBJ whole genome shotgun (WGS) entry which is preliminary data.</text>
</comment>
<dbReference type="EMBL" id="CAJNON010000150">
    <property type="protein sequence ID" value="CAF1036913.1"/>
    <property type="molecule type" value="Genomic_DNA"/>
</dbReference>
<evidence type="ECO:0000313" key="3">
    <source>
        <dbReference type="EMBL" id="CAF1036913.1"/>
    </source>
</evidence>
<dbReference type="EMBL" id="CAJOAY010000023">
    <property type="protein sequence ID" value="CAF3492356.1"/>
    <property type="molecule type" value="Genomic_DNA"/>
</dbReference>
<accession>A0A814JDT1</accession>
<keyword evidence="1" id="KW-0732">Signal</keyword>
<dbReference type="OrthoDB" id="9984952at2759"/>
<dbReference type="Proteomes" id="UP000663845">
    <property type="component" value="Unassembled WGS sequence"/>
</dbReference>
<evidence type="ECO:0000313" key="4">
    <source>
        <dbReference type="EMBL" id="CAF3492356.1"/>
    </source>
</evidence>
<dbReference type="EMBL" id="CAJNOG010000124">
    <property type="protein sequence ID" value="CAF0977241.1"/>
    <property type="molecule type" value="Genomic_DNA"/>
</dbReference>
<evidence type="ECO:0000256" key="1">
    <source>
        <dbReference type="SAM" id="SignalP"/>
    </source>
</evidence>
<sequence>MKIHLIYIIFLIFSTKIFESKLVTGKEIVQREYEYRIVTRQLYGIIERTGKDSSPINEGELNKYGQEGWELCGLINANFLPGLWSTRIPDVQMVFKRFKAKARSQSG</sequence>
<dbReference type="AlphaFoldDB" id="A0A814JDT1"/>
<evidence type="ECO:0000313" key="5">
    <source>
        <dbReference type="Proteomes" id="UP000663891"/>
    </source>
</evidence>
<protein>
    <recommendedName>
        <fullName evidence="6">DUF4177 domain-containing protein</fullName>
    </recommendedName>
</protein>
<dbReference type="Proteomes" id="UP000663881">
    <property type="component" value="Unassembled WGS sequence"/>
</dbReference>
<gene>
    <name evidence="2" type="ORF">JYZ213_LOCUS14725</name>
    <name evidence="4" type="ORF">OKA104_LOCUS1003</name>
    <name evidence="3" type="ORF">VCS650_LOCUS16647</name>
</gene>